<feature type="region of interest" description="Disordered" evidence="1">
    <location>
        <begin position="1"/>
        <end position="37"/>
    </location>
</feature>
<dbReference type="EMBL" id="AGUD01000317">
    <property type="protein sequence ID" value="EHN08858.1"/>
    <property type="molecule type" value="Genomic_DNA"/>
</dbReference>
<reference evidence="2 3" key="1">
    <citation type="journal article" date="2013" name="Biodegradation">
        <title>Quantitative proteomic analysis of ibuprofen-degrading Patulibacter sp. strain I11.</title>
        <authorList>
            <person name="Almeida B."/>
            <person name="Kjeldal H."/>
            <person name="Lolas I."/>
            <person name="Knudsen A.D."/>
            <person name="Carvalho G."/>
            <person name="Nielsen K.L."/>
            <person name="Barreto Crespo M.T."/>
            <person name="Stensballe A."/>
            <person name="Nielsen J.L."/>
        </authorList>
    </citation>
    <scope>NUCLEOTIDE SEQUENCE [LARGE SCALE GENOMIC DNA]</scope>
    <source>
        <strain evidence="2 3">I11</strain>
    </source>
</reference>
<keyword evidence="3" id="KW-1185">Reference proteome</keyword>
<sequence>MSRAGGVGRAPGSRVPRRCRPGGRGLRVASLPTAANI</sequence>
<accession>H0EBT7</accession>
<organism evidence="2 3">
    <name type="scientific">Patulibacter medicamentivorans</name>
    <dbReference type="NCBI Taxonomy" id="1097667"/>
    <lineage>
        <taxon>Bacteria</taxon>
        <taxon>Bacillati</taxon>
        <taxon>Actinomycetota</taxon>
        <taxon>Thermoleophilia</taxon>
        <taxon>Solirubrobacterales</taxon>
        <taxon>Patulibacteraceae</taxon>
        <taxon>Patulibacter</taxon>
    </lineage>
</organism>
<dbReference type="Proteomes" id="UP000005143">
    <property type="component" value="Unassembled WGS sequence"/>
</dbReference>
<evidence type="ECO:0000256" key="1">
    <source>
        <dbReference type="SAM" id="MobiDB-lite"/>
    </source>
</evidence>
<proteinExistence type="predicted"/>
<evidence type="ECO:0000313" key="3">
    <source>
        <dbReference type="Proteomes" id="UP000005143"/>
    </source>
</evidence>
<dbReference type="AlphaFoldDB" id="H0EBT7"/>
<protein>
    <submittedName>
        <fullName evidence="2">Uncharacterized protein</fullName>
    </submittedName>
</protein>
<gene>
    <name evidence="2" type="ORF">PAI11_43200</name>
</gene>
<name>H0EBT7_9ACTN</name>
<comment type="caution">
    <text evidence="2">The sequence shown here is derived from an EMBL/GenBank/DDBJ whole genome shotgun (WGS) entry which is preliminary data.</text>
</comment>
<evidence type="ECO:0000313" key="2">
    <source>
        <dbReference type="EMBL" id="EHN08858.1"/>
    </source>
</evidence>